<accession>A0A6V7UN21</accession>
<feature type="transmembrane region" description="Helical" evidence="3">
    <location>
        <begin position="419"/>
        <end position="444"/>
    </location>
</feature>
<dbReference type="InterPro" id="IPR050510">
    <property type="entry name" value="Cation_transp_ATPase_P-type"/>
</dbReference>
<evidence type="ECO:0000313" key="6">
    <source>
        <dbReference type="Proteomes" id="UP000580250"/>
    </source>
</evidence>
<dbReference type="SUPFAM" id="SSF81660">
    <property type="entry name" value="Metal cation-transporting ATPase, ATP-binding domain N"/>
    <property type="match status" value="1"/>
</dbReference>
<dbReference type="PANTHER" id="PTHR43294:SF21">
    <property type="entry name" value="CATION TRANSPORTING ATPASE"/>
    <property type="match status" value="1"/>
</dbReference>
<dbReference type="Proteomes" id="UP000580250">
    <property type="component" value="Unassembled WGS sequence"/>
</dbReference>
<feature type="transmembrane region" description="Helical" evidence="3">
    <location>
        <begin position="112"/>
        <end position="131"/>
    </location>
</feature>
<comment type="subcellular location">
    <subcellularLocation>
        <location evidence="1">Cell membrane</location>
        <topology evidence="1">Multi-pass membrane protein</topology>
    </subcellularLocation>
</comment>
<keyword evidence="2" id="KW-1003">Cell membrane</keyword>
<dbReference type="GO" id="GO:1902600">
    <property type="term" value="P:proton transmembrane transport"/>
    <property type="evidence" value="ECO:0007669"/>
    <property type="project" value="TreeGrafter"/>
</dbReference>
<evidence type="ECO:0000256" key="3">
    <source>
        <dbReference type="SAM" id="Phobius"/>
    </source>
</evidence>
<dbReference type="GO" id="GO:0005886">
    <property type="term" value="C:plasma membrane"/>
    <property type="evidence" value="ECO:0007669"/>
    <property type="project" value="UniProtKB-SubCell"/>
</dbReference>
<evidence type="ECO:0000256" key="2">
    <source>
        <dbReference type="ARBA" id="ARBA00022475"/>
    </source>
</evidence>
<evidence type="ECO:0000256" key="1">
    <source>
        <dbReference type="ARBA" id="ARBA00004651"/>
    </source>
</evidence>
<sequence length="755" mass="87382">MLWNNFLNKNKIFVFNEERDKKENKAVKIDQLELLLRQCTEHALTPSQLADLFPLARICPENVLSSRGMSQEEAQLRLEDKIKFRRKQRLLKLRNKTTKPFNLNILQNPFQLILLISIIIYFLILLFSLFYDFEKENGIINEFNLTTTSNRQQLHQLQHFFTQPIISSIISVLLIQIIFLFGIFIISKIFNPFKYLINLNSEKLKKSTKRLCEYYIAQRGGVEVKISEKEILPGDLIKLKSGQRVPVDCRILQVLKEPFLVNQSCILQQQQNIEQNNMIIELISKTSPNHLNVLEARNIAFAGFKCLNGEAFCIVLRTREETLLSKLNSKTPTKTTIKNIPPPPYYLTSTTLTKENNNKEEGFNKSKLKLLFGWPIVCIAAFCSLIASLAFGYSLFLLLPSTENQNNKTNWYHNSIQLLIPFVCTFIALLISTLPYALPLTLLIRQWYSQRYLACNKEKNNPTEFRFIKKQPNKNYFLNGGEIFGNDCSILIIHSNSLLGGNQPFLSDIWMASEKNNRHISTKTFPKYLDNQTIKFIKMGVSAILKNLPLENNRINNCDYTQLKPEYSALLKYTKELGISLDECLNEENKIVLIGPPEEIFGMCSFIKEENNENNNLDNENNFVDLREEHLMEFEEQFLRFCVQRKRCLALAVNSTPPPINDNNNQNNLKNKNFCFVGLFAFEDAPLNIKYLNKLDKLIENGPKMIFIGDEHPALLIAKIMELNEKRPQKLINNNIFNNCPFIIGNTAKIENSEK</sequence>
<dbReference type="Gene3D" id="3.40.1110.10">
    <property type="entry name" value="Calcium-transporting ATPase, cytoplasmic domain N"/>
    <property type="match status" value="1"/>
</dbReference>
<dbReference type="GO" id="GO:0036376">
    <property type="term" value="P:sodium ion export across plasma membrane"/>
    <property type="evidence" value="ECO:0007669"/>
    <property type="project" value="TreeGrafter"/>
</dbReference>
<feature type="transmembrane region" description="Helical" evidence="3">
    <location>
        <begin position="371"/>
        <end position="399"/>
    </location>
</feature>
<dbReference type="GO" id="GO:0006883">
    <property type="term" value="P:intracellular sodium ion homeostasis"/>
    <property type="evidence" value="ECO:0007669"/>
    <property type="project" value="TreeGrafter"/>
</dbReference>
<organism evidence="5 6">
    <name type="scientific">Meloidogyne enterolobii</name>
    <name type="common">Root-knot nematode worm</name>
    <name type="synonym">Meloidogyne mayaguensis</name>
    <dbReference type="NCBI Taxonomy" id="390850"/>
    <lineage>
        <taxon>Eukaryota</taxon>
        <taxon>Metazoa</taxon>
        <taxon>Ecdysozoa</taxon>
        <taxon>Nematoda</taxon>
        <taxon>Chromadorea</taxon>
        <taxon>Rhabditida</taxon>
        <taxon>Tylenchina</taxon>
        <taxon>Tylenchomorpha</taxon>
        <taxon>Tylenchoidea</taxon>
        <taxon>Meloidogynidae</taxon>
        <taxon>Meloidogyninae</taxon>
        <taxon>Meloidogyne</taxon>
    </lineage>
</organism>
<keyword evidence="3" id="KW-0472">Membrane</keyword>
<dbReference type="GO" id="GO:0000166">
    <property type="term" value="F:nucleotide binding"/>
    <property type="evidence" value="ECO:0007669"/>
    <property type="project" value="InterPro"/>
</dbReference>
<dbReference type="PANTHER" id="PTHR43294">
    <property type="entry name" value="SODIUM/POTASSIUM-TRANSPORTING ATPASE SUBUNIT ALPHA"/>
    <property type="match status" value="1"/>
</dbReference>
<evidence type="ECO:0000313" key="5">
    <source>
        <dbReference type="EMBL" id="CAD2161706.1"/>
    </source>
</evidence>
<gene>
    <name evidence="5" type="ORF">MENT_LOCUS15008</name>
</gene>
<name>A0A6V7UN21_MELEN</name>
<dbReference type="Pfam" id="PF00122">
    <property type="entry name" value="E1-E2_ATPase"/>
    <property type="match status" value="1"/>
</dbReference>
<dbReference type="AlphaFoldDB" id="A0A6V7UN21"/>
<dbReference type="GO" id="GO:0030007">
    <property type="term" value="P:intracellular potassium ion homeostasis"/>
    <property type="evidence" value="ECO:0007669"/>
    <property type="project" value="TreeGrafter"/>
</dbReference>
<keyword evidence="3" id="KW-0812">Transmembrane</keyword>
<dbReference type="SUPFAM" id="SSF81653">
    <property type="entry name" value="Calcium ATPase, transduction domain A"/>
    <property type="match status" value="1"/>
</dbReference>
<feature type="domain" description="P-type ATPase A" evidence="4">
    <location>
        <begin position="219"/>
        <end position="328"/>
    </location>
</feature>
<dbReference type="InterPro" id="IPR008250">
    <property type="entry name" value="ATPase_P-typ_transduc_dom_A_sf"/>
</dbReference>
<dbReference type="GO" id="GO:0005391">
    <property type="term" value="F:P-type sodium:potassium-exchanging transporter activity"/>
    <property type="evidence" value="ECO:0007669"/>
    <property type="project" value="TreeGrafter"/>
</dbReference>
<dbReference type="Gene3D" id="1.20.1110.10">
    <property type="entry name" value="Calcium-transporting ATPase, transmembrane domain"/>
    <property type="match status" value="1"/>
</dbReference>
<dbReference type="Pfam" id="PF13246">
    <property type="entry name" value="Cation_ATPase"/>
    <property type="match status" value="1"/>
</dbReference>
<dbReference type="InterPro" id="IPR023299">
    <property type="entry name" value="ATPase_P-typ_cyto_dom_N"/>
</dbReference>
<reference evidence="5 6" key="1">
    <citation type="submission" date="2020-08" db="EMBL/GenBank/DDBJ databases">
        <authorList>
            <person name="Koutsovoulos G."/>
            <person name="Danchin GJ E."/>
        </authorList>
    </citation>
    <scope>NUCLEOTIDE SEQUENCE [LARGE SCALE GENOMIC DNA]</scope>
</reference>
<feature type="transmembrane region" description="Helical" evidence="3">
    <location>
        <begin position="165"/>
        <end position="186"/>
    </location>
</feature>
<dbReference type="Gene3D" id="2.70.150.10">
    <property type="entry name" value="Calcium-transporting ATPase, cytoplasmic transduction domain A"/>
    <property type="match status" value="1"/>
</dbReference>
<dbReference type="InterPro" id="IPR059000">
    <property type="entry name" value="ATPase_P-type_domA"/>
</dbReference>
<protein>
    <recommendedName>
        <fullName evidence="4">P-type ATPase A domain-containing protein</fullName>
    </recommendedName>
</protein>
<comment type="caution">
    <text evidence="5">The sequence shown here is derived from an EMBL/GenBank/DDBJ whole genome shotgun (WGS) entry which is preliminary data.</text>
</comment>
<dbReference type="EMBL" id="CAJEWN010000087">
    <property type="protein sequence ID" value="CAD2161706.1"/>
    <property type="molecule type" value="Genomic_DNA"/>
</dbReference>
<evidence type="ECO:0000259" key="4">
    <source>
        <dbReference type="Pfam" id="PF00122"/>
    </source>
</evidence>
<keyword evidence="3" id="KW-1133">Transmembrane helix</keyword>
<dbReference type="GO" id="GO:1990573">
    <property type="term" value="P:potassium ion import across plasma membrane"/>
    <property type="evidence" value="ECO:0007669"/>
    <property type="project" value="TreeGrafter"/>
</dbReference>
<dbReference type="OrthoDB" id="10681368at2759"/>
<proteinExistence type="predicted"/>